<dbReference type="Gramene" id="EOY12696">
    <property type="protein sequence ID" value="EOY12696"/>
    <property type="gene ID" value="TCM_031211"/>
</dbReference>
<feature type="region of interest" description="Disordered" evidence="1">
    <location>
        <begin position="18"/>
        <end position="42"/>
    </location>
</feature>
<dbReference type="EMBL" id="CM001885">
    <property type="protein sequence ID" value="EOY12696.1"/>
    <property type="molecule type" value="Genomic_DNA"/>
</dbReference>
<dbReference type="AlphaFoldDB" id="A0A061F6P8"/>
<evidence type="ECO:0000313" key="3">
    <source>
        <dbReference type="Proteomes" id="UP000026915"/>
    </source>
</evidence>
<evidence type="ECO:0000256" key="1">
    <source>
        <dbReference type="SAM" id="MobiDB-lite"/>
    </source>
</evidence>
<dbReference type="HOGENOM" id="CLU_2729897_0_0_1"/>
<proteinExistence type="predicted"/>
<gene>
    <name evidence="2" type="ORF">TCM_031211</name>
</gene>
<reference evidence="2 3" key="1">
    <citation type="journal article" date="2013" name="Genome Biol.">
        <title>The genome sequence of the most widely cultivated cacao type and its use to identify candidate genes regulating pod color.</title>
        <authorList>
            <person name="Motamayor J.C."/>
            <person name="Mockaitis K."/>
            <person name="Schmutz J."/>
            <person name="Haiminen N."/>
            <person name="Iii D.L."/>
            <person name="Cornejo O."/>
            <person name="Findley S.D."/>
            <person name="Zheng P."/>
            <person name="Utro F."/>
            <person name="Royaert S."/>
            <person name="Saski C."/>
            <person name="Jenkins J."/>
            <person name="Podicheti R."/>
            <person name="Zhao M."/>
            <person name="Scheffler B.E."/>
            <person name="Stack J.C."/>
            <person name="Feltus F.A."/>
            <person name="Mustiga G.M."/>
            <person name="Amores F."/>
            <person name="Phillips W."/>
            <person name="Marelli J.P."/>
            <person name="May G.D."/>
            <person name="Shapiro H."/>
            <person name="Ma J."/>
            <person name="Bustamante C.D."/>
            <person name="Schnell R.J."/>
            <person name="Main D."/>
            <person name="Gilbert D."/>
            <person name="Parida L."/>
            <person name="Kuhn D.N."/>
        </authorList>
    </citation>
    <scope>NUCLEOTIDE SEQUENCE [LARGE SCALE GENOMIC DNA]</scope>
    <source>
        <strain evidence="3">cv. Matina 1-6</strain>
    </source>
</reference>
<dbReference type="Proteomes" id="UP000026915">
    <property type="component" value="Chromosome 7"/>
</dbReference>
<name>A0A061F6P8_THECC</name>
<feature type="compositionally biased region" description="Basic and acidic residues" evidence="1">
    <location>
        <begin position="18"/>
        <end position="29"/>
    </location>
</feature>
<feature type="non-terminal residue" evidence="2">
    <location>
        <position position="72"/>
    </location>
</feature>
<evidence type="ECO:0000313" key="2">
    <source>
        <dbReference type="EMBL" id="EOY12696.1"/>
    </source>
</evidence>
<keyword evidence="3" id="KW-1185">Reference proteome</keyword>
<sequence length="72" mass="8306">MLLGLYYQLLHLQKLQKVERETKDNKENDQENQGQDEDMELPIFEPPTIARATDSFSMDIKLGEGGFGTVYK</sequence>
<protein>
    <submittedName>
        <fullName evidence="2">Uncharacterized protein isoform 2</fullName>
    </submittedName>
</protein>
<dbReference type="Gene3D" id="3.30.200.20">
    <property type="entry name" value="Phosphorylase Kinase, domain 1"/>
    <property type="match status" value="1"/>
</dbReference>
<accession>A0A061F6P8</accession>
<organism evidence="2 3">
    <name type="scientific">Theobroma cacao</name>
    <name type="common">Cacao</name>
    <name type="synonym">Cocoa</name>
    <dbReference type="NCBI Taxonomy" id="3641"/>
    <lineage>
        <taxon>Eukaryota</taxon>
        <taxon>Viridiplantae</taxon>
        <taxon>Streptophyta</taxon>
        <taxon>Embryophyta</taxon>
        <taxon>Tracheophyta</taxon>
        <taxon>Spermatophyta</taxon>
        <taxon>Magnoliopsida</taxon>
        <taxon>eudicotyledons</taxon>
        <taxon>Gunneridae</taxon>
        <taxon>Pentapetalae</taxon>
        <taxon>rosids</taxon>
        <taxon>malvids</taxon>
        <taxon>Malvales</taxon>
        <taxon>Malvaceae</taxon>
        <taxon>Byttnerioideae</taxon>
        <taxon>Theobroma</taxon>
    </lineage>
</organism>